<sequence length="115" mass="12906">MHEISLMAEVIQLVSEDAKLKGINKIEKIELTVGDLSNVLHDALELAFIYFKEEGLVSENATLHINREKASALCMTCKNIFEPDYRIAFCPECKTPSSRMISGESFMVNSYEGSE</sequence>
<dbReference type="GO" id="GO:0016151">
    <property type="term" value="F:nickel cation binding"/>
    <property type="evidence" value="ECO:0007669"/>
    <property type="project" value="UniProtKB-UniRule"/>
</dbReference>
<keyword evidence="6" id="KW-1185">Reference proteome</keyword>
<dbReference type="PANTHER" id="PTHR34535:SF3">
    <property type="entry name" value="HYDROGENASE MATURATION FACTOR HYPA"/>
    <property type="match status" value="1"/>
</dbReference>
<organism evidence="5 6">
    <name type="scientific">Alkalihalophilus pseudofirmus (strain ATCC BAA-2126 / JCM 17055 / OF4)</name>
    <name type="common">Bacillus pseudofirmus</name>
    <dbReference type="NCBI Taxonomy" id="398511"/>
    <lineage>
        <taxon>Bacteria</taxon>
        <taxon>Bacillati</taxon>
        <taxon>Bacillota</taxon>
        <taxon>Bacilli</taxon>
        <taxon>Bacillales</taxon>
        <taxon>Bacillaceae</taxon>
        <taxon>Alkalihalophilus</taxon>
    </lineage>
</organism>
<gene>
    <name evidence="4 5" type="primary">hypA</name>
    <name evidence="5" type="ordered locus">BpOF4_01335</name>
</gene>
<evidence type="ECO:0000313" key="6">
    <source>
        <dbReference type="Proteomes" id="UP000001544"/>
    </source>
</evidence>
<dbReference type="EMBL" id="CP001878">
    <property type="protein sequence ID" value="ADC48335.1"/>
    <property type="molecule type" value="Genomic_DNA"/>
</dbReference>
<keyword evidence="2 4" id="KW-0479">Metal-binding</keyword>
<dbReference type="PIRSF" id="PIRSF004761">
    <property type="entry name" value="Hydrgn_mat_HypA"/>
    <property type="match status" value="1"/>
</dbReference>
<dbReference type="STRING" id="398511.BpOF4_01335"/>
<reference evidence="5 6" key="1">
    <citation type="journal article" date="2011" name="Environ. Microbiol.">
        <title>Genome of alkaliphilic Bacillus pseudofirmus OF4 reveals adaptations that support the ability to grow in an external pH range from 7.5 to 11.4.</title>
        <authorList>
            <person name="Janto B."/>
            <person name="Ahmed A."/>
            <person name="Ito M."/>
            <person name="Liu J."/>
            <person name="Hicks D.B."/>
            <person name="Pagni S."/>
            <person name="Fackelmayer O.J."/>
            <person name="Smith T.A."/>
            <person name="Earl J."/>
            <person name="Elbourne L.D."/>
            <person name="Hassan K."/>
            <person name="Paulsen I.T."/>
            <person name="Kolsto A.B."/>
            <person name="Tourasse N.J."/>
            <person name="Ehrlich G.D."/>
            <person name="Boissy R."/>
            <person name="Ivey D.M."/>
            <person name="Li G."/>
            <person name="Xue Y."/>
            <person name="Ma Y."/>
            <person name="Hu F.Z."/>
            <person name="Krulwich T.A."/>
        </authorList>
    </citation>
    <scope>NUCLEOTIDE SEQUENCE [LARGE SCALE GENOMIC DNA]</scope>
    <source>
        <strain evidence="6">ATCC BAA-2126 / JCM 17055 / OF4</strain>
    </source>
</reference>
<evidence type="ECO:0000256" key="3">
    <source>
        <dbReference type="ARBA" id="ARBA00022833"/>
    </source>
</evidence>
<feature type="binding site" evidence="4">
    <location>
        <position position="93"/>
    </location>
    <ligand>
        <name>Zn(2+)</name>
        <dbReference type="ChEBI" id="CHEBI:29105"/>
    </ligand>
</feature>
<dbReference type="GO" id="GO:0051604">
    <property type="term" value="P:protein maturation"/>
    <property type="evidence" value="ECO:0007669"/>
    <property type="project" value="InterPro"/>
</dbReference>
<evidence type="ECO:0000256" key="4">
    <source>
        <dbReference type="HAMAP-Rule" id="MF_00213"/>
    </source>
</evidence>
<dbReference type="HOGENOM" id="CLU_126929_4_1_9"/>
<protein>
    <recommendedName>
        <fullName evidence="4">Hydrogenase maturation factor HypA</fullName>
    </recommendedName>
</protein>
<feature type="binding site" evidence="4">
    <location>
        <position position="90"/>
    </location>
    <ligand>
        <name>Zn(2+)</name>
        <dbReference type="ChEBI" id="CHEBI:29105"/>
    </ligand>
</feature>
<dbReference type="KEGG" id="bpf:BpOF4_01335"/>
<feature type="binding site" evidence="4">
    <location>
        <position position="77"/>
    </location>
    <ligand>
        <name>Zn(2+)</name>
        <dbReference type="ChEBI" id="CHEBI:29105"/>
    </ligand>
</feature>
<dbReference type="Gene3D" id="3.30.2320.80">
    <property type="match status" value="1"/>
</dbReference>
<evidence type="ECO:0000256" key="1">
    <source>
        <dbReference type="ARBA" id="ARBA00022596"/>
    </source>
</evidence>
<comment type="similarity">
    <text evidence="4">Belongs to the HypA/HybF family.</text>
</comment>
<dbReference type="GO" id="GO:0008270">
    <property type="term" value="F:zinc ion binding"/>
    <property type="evidence" value="ECO:0007669"/>
    <property type="project" value="UniProtKB-UniRule"/>
</dbReference>
<comment type="function">
    <text evidence="4">Involved in the maturation of [NiFe] hydrogenases. Required for nickel insertion into the metal center of the hydrogenase.</text>
</comment>
<dbReference type="AlphaFoldDB" id="D3FUD3"/>
<name>D3FUD3_ALKPO</name>
<dbReference type="PANTHER" id="PTHR34535">
    <property type="entry name" value="HYDROGENASE MATURATION FACTOR HYPA"/>
    <property type="match status" value="1"/>
</dbReference>
<dbReference type="RefSeq" id="WP_012959617.1">
    <property type="nucleotide sequence ID" value="NC_013791.2"/>
</dbReference>
<evidence type="ECO:0000256" key="2">
    <source>
        <dbReference type="ARBA" id="ARBA00022723"/>
    </source>
</evidence>
<keyword evidence="1 4" id="KW-0533">Nickel</keyword>
<dbReference type="eggNOG" id="COG0375">
    <property type="taxonomic scope" value="Bacteria"/>
</dbReference>
<dbReference type="InterPro" id="IPR000688">
    <property type="entry name" value="HypA/HybF"/>
</dbReference>
<dbReference type="HAMAP" id="MF_00213">
    <property type="entry name" value="HypA_HybF"/>
    <property type="match status" value="1"/>
</dbReference>
<keyword evidence="3 4" id="KW-0862">Zinc</keyword>
<accession>D3FUD3</accession>
<dbReference type="Proteomes" id="UP000001544">
    <property type="component" value="Chromosome"/>
</dbReference>
<feature type="binding site" evidence="4">
    <location>
        <position position="2"/>
    </location>
    <ligand>
        <name>Ni(2+)</name>
        <dbReference type="ChEBI" id="CHEBI:49786"/>
    </ligand>
</feature>
<proteinExistence type="inferred from homology"/>
<dbReference type="Pfam" id="PF01155">
    <property type="entry name" value="HypA"/>
    <property type="match status" value="1"/>
</dbReference>
<feature type="binding site" evidence="4">
    <location>
        <position position="74"/>
    </location>
    <ligand>
        <name>Zn(2+)</name>
        <dbReference type="ChEBI" id="CHEBI:29105"/>
    </ligand>
</feature>
<evidence type="ECO:0000313" key="5">
    <source>
        <dbReference type="EMBL" id="ADC48335.1"/>
    </source>
</evidence>